<evidence type="ECO:0000256" key="1">
    <source>
        <dbReference type="SAM" id="MobiDB-lite"/>
    </source>
</evidence>
<feature type="region of interest" description="Disordered" evidence="1">
    <location>
        <begin position="1"/>
        <end position="64"/>
    </location>
</feature>
<accession>A0A4D6NCB4</accession>
<dbReference type="AlphaFoldDB" id="A0A4D6NCB4"/>
<protein>
    <submittedName>
        <fullName evidence="2">Uncharacterized protein</fullName>
    </submittedName>
</protein>
<proteinExistence type="predicted"/>
<keyword evidence="3" id="KW-1185">Reference proteome</keyword>
<gene>
    <name evidence="2" type="ORF">DEO72_LG10g1405</name>
</gene>
<evidence type="ECO:0000313" key="3">
    <source>
        <dbReference type="Proteomes" id="UP000501690"/>
    </source>
</evidence>
<sequence>MSQNSSRSHSHHYEDETDAMASVLSDPRQKTDAMASGDNRGQKEVPFGLAPICLGSKTEAESRK</sequence>
<name>A0A4D6NCB4_VIGUN</name>
<dbReference type="Proteomes" id="UP000501690">
    <property type="component" value="Linkage Group LG10"/>
</dbReference>
<reference evidence="2 3" key="1">
    <citation type="submission" date="2019-04" db="EMBL/GenBank/DDBJ databases">
        <title>An improved genome assembly and genetic linkage map for asparagus bean, Vigna unguiculata ssp. sesquipedialis.</title>
        <authorList>
            <person name="Xia Q."/>
            <person name="Zhang R."/>
            <person name="Dong Y."/>
        </authorList>
    </citation>
    <scope>NUCLEOTIDE SEQUENCE [LARGE SCALE GENOMIC DNA]</scope>
    <source>
        <tissue evidence="2">Leaf</tissue>
    </source>
</reference>
<evidence type="ECO:0000313" key="2">
    <source>
        <dbReference type="EMBL" id="QCE10179.1"/>
    </source>
</evidence>
<organism evidence="2 3">
    <name type="scientific">Vigna unguiculata</name>
    <name type="common">Cowpea</name>
    <dbReference type="NCBI Taxonomy" id="3917"/>
    <lineage>
        <taxon>Eukaryota</taxon>
        <taxon>Viridiplantae</taxon>
        <taxon>Streptophyta</taxon>
        <taxon>Embryophyta</taxon>
        <taxon>Tracheophyta</taxon>
        <taxon>Spermatophyta</taxon>
        <taxon>Magnoliopsida</taxon>
        <taxon>eudicotyledons</taxon>
        <taxon>Gunneridae</taxon>
        <taxon>Pentapetalae</taxon>
        <taxon>rosids</taxon>
        <taxon>fabids</taxon>
        <taxon>Fabales</taxon>
        <taxon>Fabaceae</taxon>
        <taxon>Papilionoideae</taxon>
        <taxon>50 kb inversion clade</taxon>
        <taxon>NPAAA clade</taxon>
        <taxon>indigoferoid/millettioid clade</taxon>
        <taxon>Phaseoleae</taxon>
        <taxon>Vigna</taxon>
    </lineage>
</organism>
<dbReference type="EMBL" id="CP039354">
    <property type="protein sequence ID" value="QCE10179.1"/>
    <property type="molecule type" value="Genomic_DNA"/>
</dbReference>